<dbReference type="OrthoDB" id="1305878at2759"/>
<evidence type="ECO:0000256" key="2">
    <source>
        <dbReference type="SAM" id="MobiDB-lite"/>
    </source>
</evidence>
<keyword evidence="1" id="KW-0175">Coiled coil</keyword>
<dbReference type="AlphaFoldDB" id="A0A2T7ELH8"/>
<dbReference type="Gramene" id="PUZ68685">
    <property type="protein sequence ID" value="PUZ68685"/>
    <property type="gene ID" value="GQ55_2G048800"/>
</dbReference>
<proteinExistence type="predicted"/>
<feature type="coiled-coil region" evidence="1">
    <location>
        <begin position="278"/>
        <end position="330"/>
    </location>
</feature>
<evidence type="ECO:0000313" key="4">
    <source>
        <dbReference type="Proteomes" id="UP000244336"/>
    </source>
</evidence>
<dbReference type="STRING" id="1504633.A0A2T7ELH8"/>
<name>A0A2T7ELH8_9POAL</name>
<organism evidence="3 4">
    <name type="scientific">Panicum hallii var. hallii</name>
    <dbReference type="NCBI Taxonomy" id="1504633"/>
    <lineage>
        <taxon>Eukaryota</taxon>
        <taxon>Viridiplantae</taxon>
        <taxon>Streptophyta</taxon>
        <taxon>Embryophyta</taxon>
        <taxon>Tracheophyta</taxon>
        <taxon>Spermatophyta</taxon>
        <taxon>Magnoliopsida</taxon>
        <taxon>Liliopsida</taxon>
        <taxon>Poales</taxon>
        <taxon>Poaceae</taxon>
        <taxon>PACMAD clade</taxon>
        <taxon>Panicoideae</taxon>
        <taxon>Panicodae</taxon>
        <taxon>Paniceae</taxon>
        <taxon>Panicinae</taxon>
        <taxon>Panicum</taxon>
        <taxon>Panicum sect. Panicum</taxon>
    </lineage>
</organism>
<reference evidence="3 4" key="1">
    <citation type="submission" date="2018-04" db="EMBL/GenBank/DDBJ databases">
        <title>WGS assembly of Panicum hallii var. hallii HAL2.</title>
        <authorList>
            <person name="Lovell J."/>
            <person name="Jenkins J."/>
            <person name="Lowry D."/>
            <person name="Mamidi S."/>
            <person name="Sreedasyam A."/>
            <person name="Weng X."/>
            <person name="Barry K."/>
            <person name="Bonette J."/>
            <person name="Campitelli B."/>
            <person name="Daum C."/>
            <person name="Gordon S."/>
            <person name="Gould B."/>
            <person name="Lipzen A."/>
            <person name="MacQueen A."/>
            <person name="Palacio-Mejia J."/>
            <person name="Plott C."/>
            <person name="Shakirov E."/>
            <person name="Shu S."/>
            <person name="Yoshinaga Y."/>
            <person name="Zane M."/>
            <person name="Rokhsar D."/>
            <person name="Grimwood J."/>
            <person name="Schmutz J."/>
            <person name="Juenger T."/>
        </authorList>
    </citation>
    <scope>NUCLEOTIDE SEQUENCE [LARGE SCALE GENOMIC DNA]</scope>
    <source>
        <strain evidence="4">cv. HAL2</strain>
    </source>
</reference>
<dbReference type="Proteomes" id="UP000244336">
    <property type="component" value="Chromosome 2"/>
</dbReference>
<evidence type="ECO:0000256" key="1">
    <source>
        <dbReference type="SAM" id="Coils"/>
    </source>
</evidence>
<accession>A0A2T7ELH8</accession>
<gene>
    <name evidence="3" type="ORF">GQ55_2G048800</name>
</gene>
<sequence length="401" mass="45169">MFPIKKRKVDEISPLHPALVSQPSPSPGTRKTGASLMVEPMNSETETREKLGMEQPASPTKPSTSSLDRFRHFPLPIMTILRRDEEEEINPNVFMKPRIREPVLATSVKRDSGKRMVVSQNVFGLSTCGITYMTPSTFLSPSPAISGPPSTNARISTAMASIPSSKAHEKEVEVEVVKDSTSQGLAHDFSMPMEALALDQTDPRQSQAAPVTPVPDQIRKKIPTKSAPSVPPATTVVATSDISHIQTQFQYDKNLRTDLYNICNQNSESLLQRIEAYQSQVYKDVARLKEELENARSEKIAAFGRVRILEERLKEQTEKLQSECKRSQEIMASQRELFQENETLKSEMAKKDKDMMILKHNNTMVEKRNIDVEQRNTVLEDRIGLCLQIIKSSQMEFQKAK</sequence>
<protein>
    <submittedName>
        <fullName evidence="3">Uncharacterized protein</fullName>
    </submittedName>
</protein>
<feature type="region of interest" description="Disordered" evidence="2">
    <location>
        <begin position="1"/>
        <end position="68"/>
    </location>
</feature>
<keyword evidence="4" id="KW-1185">Reference proteome</keyword>
<dbReference type="EMBL" id="CM009750">
    <property type="protein sequence ID" value="PUZ68685.1"/>
    <property type="molecule type" value="Genomic_DNA"/>
</dbReference>
<evidence type="ECO:0000313" key="3">
    <source>
        <dbReference type="EMBL" id="PUZ68685.1"/>
    </source>
</evidence>
<feature type="compositionally biased region" description="Polar residues" evidence="2">
    <location>
        <begin position="57"/>
        <end position="67"/>
    </location>
</feature>